<organism evidence="2 3">
    <name type="scientific">Rapidithrix thailandica</name>
    <dbReference type="NCBI Taxonomy" id="413964"/>
    <lineage>
        <taxon>Bacteria</taxon>
        <taxon>Pseudomonadati</taxon>
        <taxon>Bacteroidota</taxon>
        <taxon>Cytophagia</taxon>
        <taxon>Cytophagales</taxon>
        <taxon>Flammeovirgaceae</taxon>
        <taxon>Rapidithrix</taxon>
    </lineage>
</organism>
<dbReference type="PANTHER" id="PTHR34203">
    <property type="entry name" value="METHYLTRANSFERASE, FKBM FAMILY PROTEIN"/>
    <property type="match status" value="1"/>
</dbReference>
<dbReference type="SUPFAM" id="SSF53335">
    <property type="entry name" value="S-adenosyl-L-methionine-dependent methyltransferases"/>
    <property type="match status" value="1"/>
</dbReference>
<protein>
    <submittedName>
        <fullName evidence="2">FkbM family methyltransferase</fullName>
    </submittedName>
</protein>
<evidence type="ECO:0000259" key="1">
    <source>
        <dbReference type="Pfam" id="PF05050"/>
    </source>
</evidence>
<evidence type="ECO:0000313" key="3">
    <source>
        <dbReference type="Proteomes" id="UP001403385"/>
    </source>
</evidence>
<dbReference type="InterPro" id="IPR029063">
    <property type="entry name" value="SAM-dependent_MTases_sf"/>
</dbReference>
<dbReference type="InterPro" id="IPR052514">
    <property type="entry name" value="SAM-dependent_MTase"/>
</dbReference>
<dbReference type="EMBL" id="JBDKWZ010000012">
    <property type="protein sequence ID" value="MEN7550130.1"/>
    <property type="molecule type" value="Genomic_DNA"/>
</dbReference>
<evidence type="ECO:0000313" key="2">
    <source>
        <dbReference type="EMBL" id="MEN7550130.1"/>
    </source>
</evidence>
<name>A0AAW9SEA6_9BACT</name>
<keyword evidence="2" id="KW-0489">Methyltransferase</keyword>
<dbReference type="NCBIfam" id="TIGR01444">
    <property type="entry name" value="fkbM_fam"/>
    <property type="match status" value="1"/>
</dbReference>
<feature type="domain" description="Methyltransferase FkbM" evidence="1">
    <location>
        <begin position="55"/>
        <end position="209"/>
    </location>
</feature>
<gene>
    <name evidence="2" type="ORF">AAG747_19580</name>
</gene>
<reference evidence="2 3" key="1">
    <citation type="submission" date="2024-04" db="EMBL/GenBank/DDBJ databases">
        <title>Novel genus in family Flammeovirgaceae.</title>
        <authorList>
            <person name="Nguyen T.H."/>
            <person name="Vuong T.Q."/>
            <person name="Le H."/>
            <person name="Kim S.-G."/>
        </authorList>
    </citation>
    <scope>NUCLEOTIDE SEQUENCE [LARGE SCALE GENOMIC DNA]</scope>
    <source>
        <strain evidence="2 3">JCM 23209</strain>
    </source>
</reference>
<keyword evidence="3" id="KW-1185">Reference proteome</keyword>
<dbReference type="Proteomes" id="UP001403385">
    <property type="component" value="Unassembled WGS sequence"/>
</dbReference>
<dbReference type="GO" id="GO:0032259">
    <property type="term" value="P:methylation"/>
    <property type="evidence" value="ECO:0007669"/>
    <property type="project" value="UniProtKB-KW"/>
</dbReference>
<sequence length="259" mass="30267">MLIRRLLIRLLGFKNYLQFISYFFLKTYRSKLYLSEHFQVRFLRQLVRQGDTCLDIGANLGYFSIPLSHLTGEKGKLYSIEPVPMFRKVLQKNLSRFGLKNFEILPYALGEEDHKKVQMGTPTVDGVIRHGRTEILEARPQQGIAFTHETEMMSPQTLFGGLKELQFVKCDVEGYETHIIPQFLSLFEQHQPILEIEIGPKENKAEIINLLSPLSYTAYYLKNNQLWPFQLDNPQHTKEIELYFIPTGKKDRVRGVIRE</sequence>
<accession>A0AAW9SEA6</accession>
<dbReference type="GO" id="GO:0008168">
    <property type="term" value="F:methyltransferase activity"/>
    <property type="evidence" value="ECO:0007669"/>
    <property type="project" value="UniProtKB-KW"/>
</dbReference>
<dbReference type="InterPro" id="IPR006342">
    <property type="entry name" value="FkbM_mtfrase"/>
</dbReference>
<dbReference type="AlphaFoldDB" id="A0AAW9SEA6"/>
<proteinExistence type="predicted"/>
<dbReference type="PANTHER" id="PTHR34203:SF15">
    <property type="entry name" value="SLL1173 PROTEIN"/>
    <property type="match status" value="1"/>
</dbReference>
<dbReference type="RefSeq" id="WP_346822909.1">
    <property type="nucleotide sequence ID" value="NZ_JBDKWZ010000012.1"/>
</dbReference>
<comment type="caution">
    <text evidence="2">The sequence shown here is derived from an EMBL/GenBank/DDBJ whole genome shotgun (WGS) entry which is preliminary data.</text>
</comment>
<dbReference type="Gene3D" id="3.40.50.150">
    <property type="entry name" value="Vaccinia Virus protein VP39"/>
    <property type="match status" value="1"/>
</dbReference>
<dbReference type="Pfam" id="PF05050">
    <property type="entry name" value="Methyltransf_21"/>
    <property type="match status" value="1"/>
</dbReference>
<keyword evidence="2" id="KW-0808">Transferase</keyword>